<reference evidence="1" key="1">
    <citation type="submission" date="2020-12" db="EMBL/GenBank/DDBJ databases">
        <title>Clostridium thailandense sp. nov., a novel acetogenic bacterium isolated from peat land soil in Thailand.</title>
        <authorList>
            <person name="Chaikitkaew S."/>
            <person name="Birkeland N.K."/>
        </authorList>
    </citation>
    <scope>NUCLEOTIDE SEQUENCE</scope>
    <source>
        <strain evidence="1">PL3</strain>
    </source>
</reference>
<keyword evidence="2" id="KW-1185">Reference proteome</keyword>
<gene>
    <name evidence="1" type="ORF">I6U48_23480</name>
</gene>
<sequence>MDIMKMSSNSKAMYEDNLLHVRKVGILKENFLQIHT</sequence>
<comment type="caution">
    <text evidence="1">The sequence shown here is derived from an EMBL/GenBank/DDBJ whole genome shotgun (WGS) entry which is preliminary data.</text>
</comment>
<name>A0A949TYC4_9CLOT</name>
<dbReference type="AlphaFoldDB" id="A0A949TYC4"/>
<protein>
    <submittedName>
        <fullName evidence="1">Uncharacterized protein</fullName>
    </submittedName>
</protein>
<proteinExistence type="predicted"/>
<organism evidence="1 2">
    <name type="scientific">Clostridium thailandense</name>
    <dbReference type="NCBI Taxonomy" id="2794346"/>
    <lineage>
        <taxon>Bacteria</taxon>
        <taxon>Bacillati</taxon>
        <taxon>Bacillota</taxon>
        <taxon>Clostridia</taxon>
        <taxon>Eubacteriales</taxon>
        <taxon>Clostridiaceae</taxon>
        <taxon>Clostridium</taxon>
    </lineage>
</organism>
<evidence type="ECO:0000313" key="2">
    <source>
        <dbReference type="Proteomes" id="UP000694308"/>
    </source>
</evidence>
<dbReference type="Proteomes" id="UP000694308">
    <property type="component" value="Unassembled WGS sequence"/>
</dbReference>
<evidence type="ECO:0000313" key="1">
    <source>
        <dbReference type="EMBL" id="MBV7275861.1"/>
    </source>
</evidence>
<accession>A0A949TYC4</accession>
<dbReference type="EMBL" id="JAEEGC010000137">
    <property type="protein sequence ID" value="MBV7275861.1"/>
    <property type="molecule type" value="Genomic_DNA"/>
</dbReference>